<evidence type="ECO:0000313" key="2">
    <source>
        <dbReference type="Proteomes" id="UP000444721"/>
    </source>
</evidence>
<gene>
    <name evidence="1" type="ORF">FDP41_003439</name>
</gene>
<dbReference type="PANTHER" id="PTHR12507">
    <property type="entry name" value="REDUCED GROWTH PHENOTYPE 1 RGP1, YEAST -RELATED"/>
    <property type="match status" value="1"/>
</dbReference>
<proteinExistence type="predicted"/>
<dbReference type="Pfam" id="PF08737">
    <property type="entry name" value="Rgp1"/>
    <property type="match status" value="2"/>
</dbReference>
<dbReference type="InterPro" id="IPR014848">
    <property type="entry name" value="Rgp1"/>
</dbReference>
<dbReference type="Proteomes" id="UP000444721">
    <property type="component" value="Unassembled WGS sequence"/>
</dbReference>
<accession>A0A6A5BKB6</accession>
<dbReference type="RefSeq" id="XP_044562160.1">
    <property type="nucleotide sequence ID" value="XM_044706743.1"/>
</dbReference>
<evidence type="ECO:0000313" key="1">
    <source>
        <dbReference type="EMBL" id="KAF0977447.1"/>
    </source>
</evidence>
<sequence length="484" mass="54740">MVIVLHAALRESCVFAGSSISFSITLMNAPNESVDESGPYHGKLVDVFSDRLDVFGMEDNSSSQNVSSPNTKYYSSTTSNSSGGLFYWLFSSSTSSQEESPEQTDTWKIDQLYGQVYGLCSGDAKCLKDINTVVSSKTSLTNKILFNDEDNNPNKSDVQLPSLIPVKSNSKPIFASKPKSFLDETLALSTLEKKTITVTLSIPNEIPPSFKGSVIRYNYYVALSVQTSDFNKNQHKKVITIPFKVYNPFSSICSVNSSFSETFDFNWNIHGSLKKNKNLQLEDLSYKYMLTSNINISPFFYSFRQILNIVAHHSKTNHYDIADESSLVCRVSLSSNAFYIGDTILGIFDFTKSVKLCAKVKCKLIYQEQVASSVVLDYYKQTQSPTESVSHNSEYTSFDPEYYQPLRNKVTLNKVSRFDRYTLNTITSDFRMIIPPHSPSQFSSDLIKVDWFLQFKFYLVDGTLTDERVQVLSTKNLSDKKRQF</sequence>
<dbReference type="VEuPathDB" id="AmoebaDB:NfTy_071350"/>
<dbReference type="EMBL" id="VFQX01000034">
    <property type="protein sequence ID" value="KAF0977447.1"/>
    <property type="molecule type" value="Genomic_DNA"/>
</dbReference>
<keyword evidence="2" id="KW-1185">Reference proteome</keyword>
<protein>
    <submittedName>
        <fullName evidence="1">Uncharacterized protein</fullName>
    </submittedName>
</protein>
<dbReference type="VEuPathDB" id="AmoebaDB:NF0063010"/>
<reference evidence="1 2" key="1">
    <citation type="journal article" date="2019" name="Sci. Rep.">
        <title>Nanopore sequencing improves the draft genome of the human pathogenic amoeba Naegleria fowleri.</title>
        <authorList>
            <person name="Liechti N."/>
            <person name="Schurch N."/>
            <person name="Bruggmann R."/>
            <person name="Wittwer M."/>
        </authorList>
    </citation>
    <scope>NUCLEOTIDE SEQUENCE [LARGE SCALE GENOMIC DNA]</scope>
    <source>
        <strain evidence="1 2">ATCC 30894</strain>
    </source>
</reference>
<dbReference type="AlphaFoldDB" id="A0A6A5BKB6"/>
<dbReference type="OrthoDB" id="1918at2759"/>
<organism evidence="1 2">
    <name type="scientific">Naegleria fowleri</name>
    <name type="common">Brain eating amoeba</name>
    <dbReference type="NCBI Taxonomy" id="5763"/>
    <lineage>
        <taxon>Eukaryota</taxon>
        <taxon>Discoba</taxon>
        <taxon>Heterolobosea</taxon>
        <taxon>Tetramitia</taxon>
        <taxon>Eutetramitia</taxon>
        <taxon>Vahlkampfiidae</taxon>
        <taxon>Naegleria</taxon>
    </lineage>
</organism>
<dbReference type="GeneID" id="68110657"/>
<comment type="caution">
    <text evidence="1">The sequence shown here is derived from an EMBL/GenBank/DDBJ whole genome shotgun (WGS) entry which is preliminary data.</text>
</comment>
<dbReference type="OMA" id="ILNIVAH"/>
<dbReference type="VEuPathDB" id="AmoebaDB:FDP41_003439"/>
<name>A0A6A5BKB6_NAEFO</name>